<sequence>MVEATGTGNFLDPDGYLDLLPHSGRRLLPGFRHNCWKHEEDLSLRYVGVGSLSLDADNQSDWASFGAVTLDEILPHEHGCSREIGFLDGSLIVVSRELISIWTEADCPDRLPSS</sequence>
<organism evidence="1 2">
    <name type="scientific">Actinophytocola oryzae</name>
    <dbReference type="NCBI Taxonomy" id="502181"/>
    <lineage>
        <taxon>Bacteria</taxon>
        <taxon>Bacillati</taxon>
        <taxon>Actinomycetota</taxon>
        <taxon>Actinomycetes</taxon>
        <taxon>Pseudonocardiales</taxon>
        <taxon>Pseudonocardiaceae</taxon>
    </lineage>
</organism>
<dbReference type="EMBL" id="SOCP01000016">
    <property type="protein sequence ID" value="TDV43083.1"/>
    <property type="molecule type" value="Genomic_DNA"/>
</dbReference>
<name>A0A4R7V1B1_9PSEU</name>
<dbReference type="OrthoDB" id="3871343at2"/>
<proteinExistence type="predicted"/>
<accession>A0A4R7V1B1</accession>
<evidence type="ECO:0000313" key="1">
    <source>
        <dbReference type="EMBL" id="TDV43083.1"/>
    </source>
</evidence>
<protein>
    <submittedName>
        <fullName evidence="1">Uncharacterized protein</fullName>
    </submittedName>
</protein>
<gene>
    <name evidence="1" type="ORF">CLV71_11617</name>
</gene>
<dbReference type="RefSeq" id="WP_133906999.1">
    <property type="nucleotide sequence ID" value="NZ_SOCP01000016.1"/>
</dbReference>
<dbReference type="Proteomes" id="UP000294927">
    <property type="component" value="Unassembled WGS sequence"/>
</dbReference>
<reference evidence="1 2" key="1">
    <citation type="submission" date="2019-03" db="EMBL/GenBank/DDBJ databases">
        <title>Genomic Encyclopedia of Archaeal and Bacterial Type Strains, Phase II (KMG-II): from individual species to whole genera.</title>
        <authorList>
            <person name="Goeker M."/>
        </authorList>
    </citation>
    <scope>NUCLEOTIDE SEQUENCE [LARGE SCALE GENOMIC DNA]</scope>
    <source>
        <strain evidence="1 2">DSM 45499</strain>
    </source>
</reference>
<comment type="caution">
    <text evidence="1">The sequence shown here is derived from an EMBL/GenBank/DDBJ whole genome shotgun (WGS) entry which is preliminary data.</text>
</comment>
<keyword evidence="2" id="KW-1185">Reference proteome</keyword>
<evidence type="ECO:0000313" key="2">
    <source>
        <dbReference type="Proteomes" id="UP000294927"/>
    </source>
</evidence>
<dbReference type="AlphaFoldDB" id="A0A4R7V1B1"/>